<reference evidence="4 5" key="1">
    <citation type="submission" date="2020-07" db="EMBL/GenBank/DDBJ databases">
        <title>Genomic Encyclopedia of Type Strains, Phase IV (KMG-IV): sequencing the most valuable type-strain genomes for metagenomic binning, comparative biology and taxonomic classification.</title>
        <authorList>
            <person name="Goeker M."/>
        </authorList>
    </citation>
    <scope>NUCLEOTIDE SEQUENCE [LARGE SCALE GENOMIC DNA]</scope>
    <source>
        <strain evidence="4 5">DSM 29043</strain>
    </source>
</reference>
<dbReference type="EMBL" id="JACBZF010000001">
    <property type="protein sequence ID" value="NYH94252.1"/>
    <property type="molecule type" value="Genomic_DNA"/>
</dbReference>
<feature type="region of interest" description="Disordered" evidence="1">
    <location>
        <begin position="242"/>
        <end position="266"/>
    </location>
</feature>
<dbReference type="Pfam" id="PF03330">
    <property type="entry name" value="DPBB_1"/>
    <property type="match status" value="1"/>
</dbReference>
<keyword evidence="4" id="KW-0449">Lipoprotein</keyword>
<dbReference type="Proteomes" id="UP000522081">
    <property type="component" value="Unassembled WGS sequence"/>
</dbReference>
<dbReference type="Gene3D" id="3.30.70.1070">
    <property type="entry name" value="Sporulation related repeat"/>
    <property type="match status" value="1"/>
</dbReference>
<proteinExistence type="predicted"/>
<gene>
    <name evidence="4" type="ORF">FHS75_000557</name>
</gene>
<evidence type="ECO:0000313" key="4">
    <source>
        <dbReference type="EMBL" id="NYH94252.1"/>
    </source>
</evidence>
<comment type="caution">
    <text evidence="4">The sequence shown here is derived from an EMBL/GenBank/DDBJ whole genome shotgun (WGS) entry which is preliminary data.</text>
</comment>
<keyword evidence="5" id="KW-1185">Reference proteome</keyword>
<dbReference type="InterPro" id="IPR007730">
    <property type="entry name" value="SPOR-like_dom"/>
</dbReference>
<evidence type="ECO:0000259" key="3">
    <source>
        <dbReference type="Pfam" id="PF05036"/>
    </source>
</evidence>
<dbReference type="CDD" id="cd22268">
    <property type="entry name" value="DPBB_RlpA-like"/>
    <property type="match status" value="1"/>
</dbReference>
<evidence type="ECO:0000256" key="1">
    <source>
        <dbReference type="SAM" id="MobiDB-lite"/>
    </source>
</evidence>
<evidence type="ECO:0000259" key="2">
    <source>
        <dbReference type="Pfam" id="PF03330"/>
    </source>
</evidence>
<sequence>MRLSADHVLPLAALVFLNGCMLGGGSRASVAPPPDPTGPAADYPMVIGEPFTIDGKTYRPEDKLNYDAVGYAEVSQDAGDKVSAAHKTLPLPSYVEVTSLESGRTILARVEERGPMSNDTLLELSGAAADQLGINAAMRNAVRVRRVNPPELERALLRRGERAPERMATPKPLREVLMRKLREQEPQVAERLDTPKSVDPDAAATFGEAFRSEVAPLATASVAASEDSPETKAEVHAVAEAAEPALKPDEPIDAGTGNVAEASEQQAPVDGLVVQAAAFSTEERAMKAASALGGFVRHSGRFWHLRIGPFADPKEADTALAKARSAGYTDARIQRAD</sequence>
<dbReference type="PANTHER" id="PTHR34183">
    <property type="entry name" value="ENDOLYTIC PEPTIDOGLYCAN TRANSGLYCOSYLASE RLPA"/>
    <property type="match status" value="1"/>
</dbReference>
<dbReference type="GO" id="GO:0042834">
    <property type="term" value="F:peptidoglycan binding"/>
    <property type="evidence" value="ECO:0007669"/>
    <property type="project" value="InterPro"/>
</dbReference>
<accession>A0A7Z0BUJ7</accession>
<dbReference type="AlphaFoldDB" id="A0A7Z0BUJ7"/>
<organism evidence="4 5">
    <name type="scientific">Novosphingobium marinum</name>
    <dbReference type="NCBI Taxonomy" id="1514948"/>
    <lineage>
        <taxon>Bacteria</taxon>
        <taxon>Pseudomonadati</taxon>
        <taxon>Pseudomonadota</taxon>
        <taxon>Alphaproteobacteria</taxon>
        <taxon>Sphingomonadales</taxon>
        <taxon>Sphingomonadaceae</taxon>
        <taxon>Novosphingobium</taxon>
    </lineage>
</organism>
<name>A0A7Z0BUJ7_9SPHN</name>
<dbReference type="RefSeq" id="WP_179406185.1">
    <property type="nucleotide sequence ID" value="NZ_BMGF01000001.1"/>
</dbReference>
<dbReference type="InterPro" id="IPR036680">
    <property type="entry name" value="SPOR-like_sf"/>
</dbReference>
<dbReference type="InterPro" id="IPR009009">
    <property type="entry name" value="RlpA-like_DPBB"/>
</dbReference>
<dbReference type="InterPro" id="IPR036908">
    <property type="entry name" value="RlpA-like_sf"/>
</dbReference>
<feature type="domain" description="SPOR" evidence="3">
    <location>
        <begin position="272"/>
        <end position="331"/>
    </location>
</feature>
<feature type="domain" description="RlpA-like protein double-psi beta-barrel" evidence="2">
    <location>
        <begin position="82"/>
        <end position="135"/>
    </location>
</feature>
<dbReference type="SUPFAM" id="SSF110997">
    <property type="entry name" value="Sporulation related repeat"/>
    <property type="match status" value="1"/>
</dbReference>
<protein>
    <submittedName>
        <fullName evidence="4">Rare lipoprotein A</fullName>
    </submittedName>
</protein>
<dbReference type="Pfam" id="PF05036">
    <property type="entry name" value="SPOR"/>
    <property type="match status" value="1"/>
</dbReference>
<evidence type="ECO:0000313" key="5">
    <source>
        <dbReference type="Proteomes" id="UP000522081"/>
    </source>
</evidence>
<dbReference type="Gene3D" id="2.40.40.10">
    <property type="entry name" value="RlpA-like domain"/>
    <property type="match status" value="1"/>
</dbReference>
<dbReference type="PANTHER" id="PTHR34183:SF1">
    <property type="entry name" value="ENDOLYTIC PEPTIDOGLYCAN TRANSGLYCOSYLASE RLPA"/>
    <property type="match status" value="1"/>
</dbReference>
<dbReference type="GO" id="GO:0009279">
    <property type="term" value="C:cell outer membrane"/>
    <property type="evidence" value="ECO:0007669"/>
    <property type="project" value="TreeGrafter"/>
</dbReference>